<evidence type="ECO:0000259" key="21">
    <source>
        <dbReference type="PROSITE" id="PS51212"/>
    </source>
</evidence>
<evidence type="ECO:0000313" key="22">
    <source>
        <dbReference type="EMBL" id="CAC5412869.1"/>
    </source>
</evidence>
<dbReference type="InterPro" id="IPR003406">
    <property type="entry name" value="Glyco_trans_14"/>
</dbReference>
<evidence type="ECO:0000256" key="17">
    <source>
        <dbReference type="ARBA" id="ARBA00023180"/>
    </source>
</evidence>
<keyword evidence="23" id="KW-1185">Reference proteome</keyword>
<dbReference type="Proteomes" id="UP000507470">
    <property type="component" value="Unassembled WGS sequence"/>
</dbReference>
<dbReference type="SMART" id="SM00321">
    <property type="entry name" value="WSC"/>
    <property type="match status" value="1"/>
</dbReference>
<dbReference type="Pfam" id="PF01822">
    <property type="entry name" value="WSC"/>
    <property type="match status" value="1"/>
</dbReference>
<evidence type="ECO:0000256" key="18">
    <source>
        <dbReference type="ARBA" id="ARBA00042865"/>
    </source>
</evidence>
<evidence type="ECO:0000256" key="16">
    <source>
        <dbReference type="ARBA" id="ARBA00023157"/>
    </source>
</evidence>
<keyword evidence="9" id="KW-0812">Transmembrane</keyword>
<gene>
    <name evidence="22" type="ORF">MCOR_45841</name>
</gene>
<keyword evidence="7 22" id="KW-0328">Glycosyltransferase</keyword>
<keyword evidence="8 22" id="KW-0808">Transferase</keyword>
<dbReference type="GO" id="GO:0005789">
    <property type="term" value="C:endoplasmic reticulum membrane"/>
    <property type="evidence" value="ECO:0007669"/>
    <property type="project" value="UniProtKB-SubCell"/>
</dbReference>
<dbReference type="GO" id="GO:0015012">
    <property type="term" value="P:heparan sulfate proteoglycan biosynthetic process"/>
    <property type="evidence" value="ECO:0007669"/>
    <property type="project" value="UniProtKB-UniPathway"/>
</dbReference>
<feature type="region of interest" description="Disordered" evidence="20">
    <location>
        <begin position="39"/>
        <end position="67"/>
    </location>
</feature>
<evidence type="ECO:0000313" key="23">
    <source>
        <dbReference type="Proteomes" id="UP000507470"/>
    </source>
</evidence>
<feature type="compositionally biased region" description="Polar residues" evidence="20">
    <location>
        <begin position="39"/>
        <end position="52"/>
    </location>
</feature>
<dbReference type="UniPathway" id="UPA00755"/>
<keyword evidence="16" id="KW-1015">Disulfide bond</keyword>
<keyword evidence="13" id="KW-1133">Transmembrane helix</keyword>
<protein>
    <recommendedName>
        <fullName evidence="6">protein xylosyltransferase</fullName>
        <ecNumber evidence="6">2.4.2.26</ecNumber>
    </recommendedName>
    <alternativeName>
        <fullName evidence="18">Peptide O-xylosyltransferase</fullName>
    </alternativeName>
</protein>
<evidence type="ECO:0000256" key="3">
    <source>
        <dbReference type="ARBA" id="ARBA00004840"/>
    </source>
</evidence>
<dbReference type="PROSITE" id="PS51212">
    <property type="entry name" value="WSC"/>
    <property type="match status" value="1"/>
</dbReference>
<evidence type="ECO:0000256" key="2">
    <source>
        <dbReference type="ARBA" id="ARBA00004648"/>
    </source>
</evidence>
<dbReference type="GO" id="GO:0046872">
    <property type="term" value="F:metal ion binding"/>
    <property type="evidence" value="ECO:0007669"/>
    <property type="project" value="UniProtKB-KW"/>
</dbReference>
<evidence type="ECO:0000256" key="7">
    <source>
        <dbReference type="ARBA" id="ARBA00022676"/>
    </source>
</evidence>
<evidence type="ECO:0000256" key="20">
    <source>
        <dbReference type="SAM" id="MobiDB-lite"/>
    </source>
</evidence>
<keyword evidence="12" id="KW-0735">Signal-anchor</keyword>
<comment type="similarity">
    <text evidence="5">Belongs to the glycosyltransferase 14 family. XylT subfamily.</text>
</comment>
<evidence type="ECO:0000256" key="1">
    <source>
        <dbReference type="ARBA" id="ARBA00004323"/>
    </source>
</evidence>
<dbReference type="UniPathway" id="UPA00756"/>
<accession>A0A6J8DW52</accession>
<evidence type="ECO:0000256" key="5">
    <source>
        <dbReference type="ARBA" id="ARBA00010195"/>
    </source>
</evidence>
<dbReference type="PANTHER" id="PTHR46025">
    <property type="entry name" value="XYLOSYLTRANSFERASE OXT"/>
    <property type="match status" value="1"/>
</dbReference>
<evidence type="ECO:0000256" key="13">
    <source>
        <dbReference type="ARBA" id="ARBA00022989"/>
    </source>
</evidence>
<keyword evidence="15" id="KW-0472">Membrane</keyword>
<feature type="domain" description="WSC" evidence="21">
    <location>
        <begin position="135"/>
        <end position="227"/>
    </location>
</feature>
<organism evidence="22 23">
    <name type="scientific">Mytilus coruscus</name>
    <name type="common">Sea mussel</name>
    <dbReference type="NCBI Taxonomy" id="42192"/>
    <lineage>
        <taxon>Eukaryota</taxon>
        <taxon>Metazoa</taxon>
        <taxon>Spiralia</taxon>
        <taxon>Lophotrochozoa</taxon>
        <taxon>Mollusca</taxon>
        <taxon>Bivalvia</taxon>
        <taxon>Autobranchia</taxon>
        <taxon>Pteriomorphia</taxon>
        <taxon>Mytilida</taxon>
        <taxon>Mytiloidea</taxon>
        <taxon>Mytilidae</taxon>
        <taxon>Mytilinae</taxon>
        <taxon>Mytilus</taxon>
    </lineage>
</organism>
<comment type="pathway">
    <text evidence="3">Glycan metabolism; chondroitin sulfate biosynthesis.</text>
</comment>
<sequence length="875" mass="101100">MKNVSTKKICKRYKFILLGVLIILCIQLSLLSFSPNTNSTESDPSSLQSINKPTDRNKTNGPDPPLQIHFSKDKKSFQFQPKCHITVKEALSAISRAKTELCKQQIADVTCLSLEEKLFPKNIPNYCPFKGNHTSGFYYGCFGDSTESRDLSHHKEFPETNSPKNCIKYCTNGGYLYAGLQYMKECWCGDRFGRHGKVDISLCNNQCPGDPSKPCGGYQANSIYTTGLGAKIKNPVELLGPISQTKKVKIVFVLTLNGRAVRQVRRLLKAIYHKDHFYYIHVDIRQQYLYNELLPLESMLPNVRLTRNRFATIWGGASLLQAHLAFIKELLEMTNWTWDYYINLSESDYPIKNLDTLVNFLTRYNGKVFLKSHGRDTPKFLKKQGLDQIFHECDNHLWRLGPRELPDGLRFDGGSDWFGLHRKFCDYVITSDLLLDGLKEFYKYTLLPAESFFHTVLQNSIFCDKWMDNNLHVTNWIRKKGCKCQNKHIVDWCGCSPNDFKSTDLQRLMVFEQRPRFFARKFEPAVNQDIINSLDLYLFKDRPQDMKSYTKYWQNEFHLKDKANNRTDTFLSFYGSFQRRSLENLKHSSCHLKPVRILESNAYFAEDHYNGALVLYEAEHQQSGKKVILESHFTRRRHYIISDPQGPAGRLLSLETGTEYDLKENIFRNFGQLIGPYSDMTLEHSWTSGSDFTISVAWIDPTELVAASYDIEIPGTNHIGSHKPELKVPLRPGVWKVKLMHKWQIVAETSFLVVPLSTFQHRPVTFQQVLSFHNGPGSLYIEKDFRDFDKVLHINRTVELQNDADANGRKTGNQLDHWVDSLTKAFWEYQNICISGENSIGCLELDICERTLWSSRSEDPKSELHGIDNKSGRLR</sequence>
<dbReference type="Pfam" id="PF02485">
    <property type="entry name" value="Branch"/>
    <property type="match status" value="1"/>
</dbReference>
<evidence type="ECO:0000256" key="15">
    <source>
        <dbReference type="ARBA" id="ARBA00023136"/>
    </source>
</evidence>
<dbReference type="InterPro" id="IPR002889">
    <property type="entry name" value="WSC_carb-bd"/>
</dbReference>
<evidence type="ECO:0000256" key="4">
    <source>
        <dbReference type="ARBA" id="ARBA00005093"/>
    </source>
</evidence>
<keyword evidence="17" id="KW-0325">Glycoprotein</keyword>
<name>A0A6J8DW52_MYTCO</name>
<dbReference type="GO" id="GO:0000139">
    <property type="term" value="C:Golgi membrane"/>
    <property type="evidence" value="ECO:0007669"/>
    <property type="project" value="UniProtKB-SubCell"/>
</dbReference>
<dbReference type="InterPro" id="IPR043538">
    <property type="entry name" value="XYLT"/>
</dbReference>
<evidence type="ECO:0000256" key="14">
    <source>
        <dbReference type="ARBA" id="ARBA00023034"/>
    </source>
</evidence>
<evidence type="ECO:0000256" key="6">
    <source>
        <dbReference type="ARBA" id="ARBA00011972"/>
    </source>
</evidence>
<dbReference type="AlphaFoldDB" id="A0A6J8DW52"/>
<dbReference type="InterPro" id="IPR024448">
    <property type="entry name" value="XylT_C"/>
</dbReference>
<dbReference type="Pfam" id="PF12529">
    <property type="entry name" value="Xylo_C"/>
    <property type="match status" value="1"/>
</dbReference>
<keyword evidence="14" id="KW-0333">Golgi apparatus</keyword>
<comment type="subcellular location">
    <subcellularLocation>
        <location evidence="2">Endoplasmic reticulum membrane</location>
        <topology evidence="2">Single-pass type II membrane protein</topology>
    </subcellularLocation>
    <subcellularLocation>
        <location evidence="1">Golgi apparatus membrane</location>
        <topology evidence="1">Single-pass type II membrane protein</topology>
    </subcellularLocation>
</comment>
<evidence type="ECO:0000256" key="10">
    <source>
        <dbReference type="ARBA" id="ARBA00022723"/>
    </source>
</evidence>
<proteinExistence type="inferred from homology"/>
<dbReference type="GO" id="GO:0030158">
    <property type="term" value="F:protein xylosyltransferase activity"/>
    <property type="evidence" value="ECO:0007669"/>
    <property type="project" value="UniProtKB-EC"/>
</dbReference>
<comment type="pathway">
    <text evidence="4">Glycan metabolism; heparan sulfate biosynthesis.</text>
</comment>
<dbReference type="EMBL" id="CACVKT020008114">
    <property type="protein sequence ID" value="CAC5412869.1"/>
    <property type="molecule type" value="Genomic_DNA"/>
</dbReference>
<keyword evidence="11" id="KW-0256">Endoplasmic reticulum</keyword>
<keyword evidence="10" id="KW-0479">Metal-binding</keyword>
<evidence type="ECO:0000256" key="9">
    <source>
        <dbReference type="ARBA" id="ARBA00022692"/>
    </source>
</evidence>
<evidence type="ECO:0000256" key="8">
    <source>
        <dbReference type="ARBA" id="ARBA00022679"/>
    </source>
</evidence>
<comment type="catalytic activity">
    <reaction evidence="19">
        <text>UDP-alpha-D-xylose + L-seryl-[protein] = 3-O-(beta-D-xylosyl)-L-seryl-[protein] + UDP + H(+)</text>
        <dbReference type="Rhea" id="RHEA:50192"/>
        <dbReference type="Rhea" id="RHEA-COMP:9863"/>
        <dbReference type="Rhea" id="RHEA-COMP:12567"/>
        <dbReference type="ChEBI" id="CHEBI:15378"/>
        <dbReference type="ChEBI" id="CHEBI:29999"/>
        <dbReference type="ChEBI" id="CHEBI:57632"/>
        <dbReference type="ChEBI" id="CHEBI:58223"/>
        <dbReference type="ChEBI" id="CHEBI:132085"/>
        <dbReference type="EC" id="2.4.2.26"/>
    </reaction>
</comment>
<dbReference type="PANTHER" id="PTHR46025:SF3">
    <property type="entry name" value="XYLOSYLTRANSFERASE OXT"/>
    <property type="match status" value="1"/>
</dbReference>
<dbReference type="EC" id="2.4.2.26" evidence="6"/>
<dbReference type="GO" id="GO:0050650">
    <property type="term" value="P:chondroitin sulfate proteoglycan biosynthetic process"/>
    <property type="evidence" value="ECO:0007669"/>
    <property type="project" value="TreeGrafter"/>
</dbReference>
<evidence type="ECO:0000256" key="19">
    <source>
        <dbReference type="ARBA" id="ARBA00047847"/>
    </source>
</evidence>
<reference evidence="22 23" key="1">
    <citation type="submission" date="2020-06" db="EMBL/GenBank/DDBJ databases">
        <authorList>
            <person name="Li R."/>
            <person name="Bekaert M."/>
        </authorList>
    </citation>
    <scope>NUCLEOTIDE SEQUENCE [LARGE SCALE GENOMIC DNA]</scope>
    <source>
        <strain evidence="23">wild</strain>
    </source>
</reference>
<evidence type="ECO:0000256" key="11">
    <source>
        <dbReference type="ARBA" id="ARBA00022824"/>
    </source>
</evidence>
<evidence type="ECO:0000256" key="12">
    <source>
        <dbReference type="ARBA" id="ARBA00022968"/>
    </source>
</evidence>
<dbReference type="OrthoDB" id="2019572at2759"/>